<name>A0AAP9WB56_LEPIR</name>
<sequence length="63" mass="7601">MWSEKVYKIKFQKRQILSNSFVNVLLRAWLKIFLKSLKVNSNRIWIFDFEKKIGMICAYLGCL</sequence>
<dbReference type="Proteomes" id="UP000663124">
    <property type="component" value="Chromosome 1"/>
</dbReference>
<dbReference type="EMBL" id="CP043884">
    <property type="protein sequence ID" value="QOI41912.1"/>
    <property type="molecule type" value="Genomic_DNA"/>
</dbReference>
<accession>A0AAP9WB56</accession>
<organism evidence="1 2">
    <name type="scientific">Leptospira interrogans serovar Canicola</name>
    <dbReference type="NCBI Taxonomy" id="211880"/>
    <lineage>
        <taxon>Bacteria</taxon>
        <taxon>Pseudomonadati</taxon>
        <taxon>Spirochaetota</taxon>
        <taxon>Spirochaetia</taxon>
        <taxon>Leptospirales</taxon>
        <taxon>Leptospiraceae</taxon>
        <taxon>Leptospira</taxon>
    </lineage>
</organism>
<proteinExistence type="predicted"/>
<gene>
    <name evidence="1" type="ORF">Lepto782_06290</name>
</gene>
<evidence type="ECO:0000313" key="2">
    <source>
        <dbReference type="Proteomes" id="UP000663124"/>
    </source>
</evidence>
<protein>
    <submittedName>
        <fullName evidence="1">Uncharacterized protein</fullName>
    </submittedName>
</protein>
<evidence type="ECO:0000313" key="1">
    <source>
        <dbReference type="EMBL" id="QOI41912.1"/>
    </source>
</evidence>
<dbReference type="AlphaFoldDB" id="A0AAP9WB56"/>
<reference evidence="1" key="1">
    <citation type="submission" date="2019-09" db="EMBL/GenBank/DDBJ databases">
        <title>Comparative Genomics of Leptospira interrogans Reveals Genome Plasticity - A Common Adaptive Strategy for Survival in Various Hosts.</title>
        <authorList>
            <person name="Ramli S.R."/>
            <person name="Bunk B."/>
            <person name="Goris M."/>
            <person name="Bhuju S."/>
            <person name="Jarek M."/>
            <person name="Sproer C."/>
            <person name="Mustakim S."/>
            <person name="Strommenger B."/>
            <person name="Pessler F."/>
        </authorList>
    </citation>
    <scope>NUCLEOTIDE SEQUENCE</scope>
    <source>
        <strain evidence="1">782</strain>
    </source>
</reference>